<evidence type="ECO:0000256" key="1">
    <source>
        <dbReference type="ARBA" id="ARBA00004771"/>
    </source>
</evidence>
<proteinExistence type="predicted"/>
<dbReference type="InterPro" id="IPR045034">
    <property type="entry name" value="O-acyltransferase_WSD1-like"/>
</dbReference>
<dbReference type="AlphaFoldDB" id="A0A1U7ETJ0"/>
<dbReference type="HOGENOM" id="CLU_024186_3_1_2"/>
<dbReference type="RefSeq" id="WP_011321863.1">
    <property type="nucleotide sequence ID" value="NC_007426.1"/>
</dbReference>
<dbReference type="PANTHER" id="PTHR31650:SF1">
    <property type="entry name" value="WAX ESTER SYNTHASE_DIACYLGLYCEROL ACYLTRANSFERASE 4-RELATED"/>
    <property type="match status" value="1"/>
</dbReference>
<evidence type="ECO:0000256" key="6">
    <source>
        <dbReference type="ARBA" id="ARBA00023315"/>
    </source>
</evidence>
<evidence type="ECO:0000313" key="12">
    <source>
        <dbReference type="Proteomes" id="UP000002698"/>
    </source>
</evidence>
<evidence type="ECO:0000259" key="9">
    <source>
        <dbReference type="Pfam" id="PF03007"/>
    </source>
</evidence>
<keyword evidence="4" id="KW-0808">Transferase</keyword>
<keyword evidence="5" id="KW-0443">Lipid metabolism</keyword>
<evidence type="ECO:0000256" key="8">
    <source>
        <dbReference type="SAM" id="MobiDB-lite"/>
    </source>
</evidence>
<comment type="pathway">
    <text evidence="2">Lipid metabolism.</text>
</comment>
<evidence type="ECO:0000313" key="11">
    <source>
        <dbReference type="EMBL" id="CAI48224.1"/>
    </source>
</evidence>
<dbReference type="PANTHER" id="PTHR31650">
    <property type="entry name" value="O-ACYLTRANSFERASE (WSD1-LIKE) FAMILY PROTEIN"/>
    <property type="match status" value="1"/>
</dbReference>
<dbReference type="STRING" id="348780.NP_0266A"/>
<accession>A0A1U7ETJ0</accession>
<dbReference type="EMBL" id="CR936257">
    <property type="protein sequence ID" value="CAI48224.1"/>
    <property type="molecule type" value="Genomic_DNA"/>
</dbReference>
<evidence type="ECO:0000256" key="2">
    <source>
        <dbReference type="ARBA" id="ARBA00005189"/>
    </source>
</evidence>
<evidence type="ECO:0000259" key="10">
    <source>
        <dbReference type="Pfam" id="PF06974"/>
    </source>
</evidence>
<evidence type="ECO:0000256" key="5">
    <source>
        <dbReference type="ARBA" id="ARBA00023098"/>
    </source>
</evidence>
<feature type="region of interest" description="Disordered" evidence="8">
    <location>
        <begin position="164"/>
        <end position="223"/>
    </location>
</feature>
<gene>
    <name evidence="11" type="ordered locus">NP_0266A</name>
</gene>
<evidence type="ECO:0000256" key="3">
    <source>
        <dbReference type="ARBA" id="ARBA00022516"/>
    </source>
</evidence>
<dbReference type="OrthoDB" id="236193at2157"/>
<dbReference type="GO" id="GO:0019432">
    <property type="term" value="P:triglyceride biosynthetic process"/>
    <property type="evidence" value="ECO:0007669"/>
    <property type="project" value="UniProtKB-UniPathway"/>
</dbReference>
<comment type="pathway">
    <text evidence="1">Glycerolipid metabolism; triacylglycerol biosynthesis.</text>
</comment>
<keyword evidence="6" id="KW-0012">Acyltransferase</keyword>
<protein>
    <submittedName>
        <fullName evidence="11">Homolog to diacyglycerol O-acyltransferase</fullName>
    </submittedName>
</protein>
<dbReference type="GO" id="GO:0004144">
    <property type="term" value="F:diacylglycerol O-acyltransferase activity"/>
    <property type="evidence" value="ECO:0007669"/>
    <property type="project" value="UniProtKB-EC"/>
</dbReference>
<dbReference type="SUPFAM" id="SSF52777">
    <property type="entry name" value="CoA-dependent acyltransferases"/>
    <property type="match status" value="1"/>
</dbReference>
<keyword evidence="12" id="KW-1185">Reference proteome</keyword>
<dbReference type="EnsemblBacteria" id="CAI48224">
    <property type="protein sequence ID" value="CAI48224"/>
    <property type="gene ID" value="NP_0266A"/>
</dbReference>
<comment type="catalytic activity">
    <reaction evidence="7">
        <text>an acyl-CoA + a 1,2-diacyl-sn-glycerol = a triacyl-sn-glycerol + CoA</text>
        <dbReference type="Rhea" id="RHEA:10868"/>
        <dbReference type="ChEBI" id="CHEBI:17815"/>
        <dbReference type="ChEBI" id="CHEBI:57287"/>
        <dbReference type="ChEBI" id="CHEBI:58342"/>
        <dbReference type="ChEBI" id="CHEBI:64615"/>
        <dbReference type="EC" id="2.3.1.20"/>
    </reaction>
</comment>
<dbReference type="GeneID" id="3700807"/>
<reference evidence="11 12" key="1">
    <citation type="journal article" date="2005" name="Genome Res.">
        <title>Living with two extremes: conclusions from the genome sequence of Natronomonas pharaonis.</title>
        <authorList>
            <person name="Falb M."/>
            <person name="Pfeiffer F."/>
            <person name="Palm P."/>
            <person name="Rodewald K."/>
            <person name="Hickmann V."/>
            <person name="Tittor J."/>
            <person name="Oesterhelt D."/>
        </authorList>
    </citation>
    <scope>NUCLEOTIDE SEQUENCE [LARGE SCALE GENOMIC DNA]</scope>
    <source>
        <strain evidence="12">ATCC 35678 / DSM 2160 / CIP 103997 / JCM 8858 / NBRC 14720 / NCIMB 2260 / Gabara</strain>
    </source>
</reference>
<dbReference type="eggNOG" id="arCOG10773">
    <property type="taxonomic scope" value="Archaea"/>
</dbReference>
<name>A0A1U7ETJ0_NATPD</name>
<dbReference type="InterPro" id="IPR004255">
    <property type="entry name" value="O-acyltransferase_WSD1_N"/>
</dbReference>
<dbReference type="Pfam" id="PF03007">
    <property type="entry name" value="WS_DGAT_cat"/>
    <property type="match status" value="1"/>
</dbReference>
<sequence length="473" mass="51186">MSERESLSGADNAWRRMGTPTNLMTITGVMMFDERMTYEDLCNRLEERLLRFERFQQRIGGRKRRFRQPYWETVDGFDVEPHVYHISLPEPQDKATFEAFVGKLMSRPLDESRPLWEAYLVDGAGPGEGNAVAFRLNHSIGDGFALLYVLLGLVDNPGDIELPSGMVSAPDDIGDDADSGADGGNGSDESDVASGDGQPADTDSKSDGERGSSGLPSPVSAAGTAATGVATGYDLLFGDDDPDTSLRGELGQTKRAAWTDEIPLEQVRTVCEAQPHRATINDVLLAALAGALRRLLEDRGEPVDGMELHGTVPVNLKPMAERDGSLGNNFGLVFLPLPVGTEPLQERISIIHEWMDGKRAGIQAFLMYALLTIGGHVPEYVQKKVMTLFEDRATGVVTNVPGPTDAIQFAGREITDMIFWVPQANEQGIGISIFSYDGNVRVGVAADENLLGAPGELAAAFEAEMEALLEDAE</sequence>
<feature type="domain" description="O-acyltransferase WSD1-like N-terminal" evidence="9">
    <location>
        <begin position="7"/>
        <end position="283"/>
    </location>
</feature>
<dbReference type="GO" id="GO:0005886">
    <property type="term" value="C:plasma membrane"/>
    <property type="evidence" value="ECO:0007669"/>
    <property type="project" value="TreeGrafter"/>
</dbReference>
<evidence type="ECO:0000256" key="4">
    <source>
        <dbReference type="ARBA" id="ARBA00022679"/>
    </source>
</evidence>
<dbReference type="Pfam" id="PF06974">
    <property type="entry name" value="WS_DGAT_C"/>
    <property type="match status" value="1"/>
</dbReference>
<dbReference type="Proteomes" id="UP000002698">
    <property type="component" value="Chromosome"/>
</dbReference>
<evidence type="ECO:0000256" key="7">
    <source>
        <dbReference type="ARBA" id="ARBA00048109"/>
    </source>
</evidence>
<organism evidence="11 12">
    <name type="scientific">Natronomonas pharaonis (strain ATCC 35678 / DSM 2160 / CIP 103997 / JCM 8858 / NBRC 14720 / NCIMB 2260 / Gabara)</name>
    <name type="common">Halobacterium pharaonis</name>
    <dbReference type="NCBI Taxonomy" id="348780"/>
    <lineage>
        <taxon>Archaea</taxon>
        <taxon>Methanobacteriati</taxon>
        <taxon>Methanobacteriota</taxon>
        <taxon>Stenosarchaea group</taxon>
        <taxon>Halobacteria</taxon>
        <taxon>Halobacteriales</taxon>
        <taxon>Natronomonadaceae</taxon>
        <taxon>Natronomonas</taxon>
    </lineage>
</organism>
<dbReference type="UniPathway" id="UPA00282"/>
<dbReference type="NCBIfam" id="TIGR02946">
    <property type="entry name" value="acyl_WS_DGAT"/>
    <property type="match status" value="1"/>
</dbReference>
<dbReference type="InterPro" id="IPR009721">
    <property type="entry name" value="O-acyltransferase_WSD1_C"/>
</dbReference>
<dbReference type="InterPro" id="IPR014292">
    <property type="entry name" value="Acyl_transf_WS/DGAT"/>
</dbReference>
<dbReference type="DNASU" id="3700807"/>
<dbReference type="KEGG" id="nph:NP_0266A"/>
<keyword evidence="3" id="KW-0444">Lipid biosynthesis</keyword>
<feature type="domain" description="O-acyltransferase WSD1 C-terminal" evidence="10">
    <location>
        <begin position="327"/>
        <end position="468"/>
    </location>
</feature>